<dbReference type="Gene3D" id="2.60.120.10">
    <property type="entry name" value="Jelly Rolls"/>
    <property type="match status" value="1"/>
</dbReference>
<evidence type="ECO:0000256" key="1">
    <source>
        <dbReference type="ARBA" id="ARBA00022723"/>
    </source>
</evidence>
<evidence type="ECO:0000313" key="4">
    <source>
        <dbReference type="EMBL" id="MCC4231143.1"/>
    </source>
</evidence>
<evidence type="ECO:0000256" key="2">
    <source>
        <dbReference type="SAM" id="MobiDB-lite"/>
    </source>
</evidence>
<dbReference type="RefSeq" id="WP_228225804.1">
    <property type="nucleotide sequence ID" value="NZ_JAJGNP010000001.1"/>
</dbReference>
<proteinExistence type="predicted"/>
<comment type="caution">
    <text evidence="4">The sequence shown here is derived from an EMBL/GenBank/DDBJ whole genome shotgun (WGS) entry which is preliminary data.</text>
</comment>
<gene>
    <name evidence="4" type="ORF">LL253_00390</name>
</gene>
<sequence>MTFALVLLGLAGAAAVSPISGPISKAEADHYIWGGINDGWHLVQRPDLSIIEERLAPGAAEVRHYHRAARQFFYVLDGALTMEMDGRVYRLTKGQGVEIAPGVPHQARNEEDAPVAILVVSAPKSHGDRVDAPLAASSDAVPD</sequence>
<protein>
    <submittedName>
        <fullName evidence="4">Cupin domain-containing protein</fullName>
    </submittedName>
</protein>
<name>A0ABS8GZ88_9SPHN</name>
<dbReference type="Proteomes" id="UP001198830">
    <property type="component" value="Unassembled WGS sequence"/>
</dbReference>
<dbReference type="InterPro" id="IPR011051">
    <property type="entry name" value="RmlC_Cupin_sf"/>
</dbReference>
<keyword evidence="5" id="KW-1185">Reference proteome</keyword>
<dbReference type="EMBL" id="JAJGNP010000001">
    <property type="protein sequence ID" value="MCC4231143.1"/>
    <property type="molecule type" value="Genomic_DNA"/>
</dbReference>
<keyword evidence="1" id="KW-0479">Metal-binding</keyword>
<dbReference type="InterPro" id="IPR013096">
    <property type="entry name" value="Cupin_2"/>
</dbReference>
<reference evidence="4 5" key="1">
    <citation type="submission" date="2021-10" db="EMBL/GenBank/DDBJ databases">
        <title>The diversity and Nitrogen Metabolism of Culturable Nitrate-Utilizing Bacteria Within the Oxygen Minimum Zone of the Changjiang (Yangtze River)Estuary.</title>
        <authorList>
            <person name="Zhang D."/>
            <person name="Zheng J."/>
            <person name="Liu S."/>
            <person name="He W."/>
        </authorList>
    </citation>
    <scope>NUCLEOTIDE SEQUENCE [LARGE SCALE GENOMIC DNA]</scope>
    <source>
        <strain evidence="4 5">FXH275-2</strain>
    </source>
</reference>
<dbReference type="InterPro" id="IPR051610">
    <property type="entry name" value="GPI/OXD"/>
</dbReference>
<dbReference type="PANTHER" id="PTHR35848">
    <property type="entry name" value="OXALATE-BINDING PROTEIN"/>
    <property type="match status" value="1"/>
</dbReference>
<dbReference type="PANTHER" id="PTHR35848:SF9">
    <property type="entry name" value="SLL1358 PROTEIN"/>
    <property type="match status" value="1"/>
</dbReference>
<accession>A0ABS8GZ88</accession>
<organism evidence="4 5">
    <name type="scientific">Sphingobium soli</name>
    <dbReference type="NCBI Taxonomy" id="1591116"/>
    <lineage>
        <taxon>Bacteria</taxon>
        <taxon>Pseudomonadati</taxon>
        <taxon>Pseudomonadota</taxon>
        <taxon>Alphaproteobacteria</taxon>
        <taxon>Sphingomonadales</taxon>
        <taxon>Sphingomonadaceae</taxon>
        <taxon>Sphingobium</taxon>
    </lineage>
</organism>
<feature type="region of interest" description="Disordered" evidence="2">
    <location>
        <begin position="124"/>
        <end position="143"/>
    </location>
</feature>
<dbReference type="SUPFAM" id="SSF51182">
    <property type="entry name" value="RmlC-like cupins"/>
    <property type="match status" value="1"/>
</dbReference>
<dbReference type="InterPro" id="IPR014710">
    <property type="entry name" value="RmlC-like_jellyroll"/>
</dbReference>
<dbReference type="Pfam" id="PF07883">
    <property type="entry name" value="Cupin_2"/>
    <property type="match status" value="1"/>
</dbReference>
<evidence type="ECO:0000259" key="3">
    <source>
        <dbReference type="Pfam" id="PF07883"/>
    </source>
</evidence>
<evidence type="ECO:0000313" key="5">
    <source>
        <dbReference type="Proteomes" id="UP001198830"/>
    </source>
</evidence>
<feature type="domain" description="Cupin type-2" evidence="3">
    <location>
        <begin position="53"/>
        <end position="120"/>
    </location>
</feature>